<reference evidence="4" key="2">
    <citation type="journal article" date="2014" name="Nat. Commun.">
        <title>The cavefish genome reveals candidate genes for eye loss.</title>
        <authorList>
            <person name="McGaugh S.E."/>
            <person name="Gross J.B."/>
            <person name="Aken B."/>
            <person name="Blin M."/>
            <person name="Borowsky R."/>
            <person name="Chalopin D."/>
            <person name="Hinaux H."/>
            <person name="Jeffery W.R."/>
            <person name="Keene A."/>
            <person name="Ma L."/>
            <person name="Minx P."/>
            <person name="Murphy D."/>
            <person name="O'Quin K.E."/>
            <person name="Retaux S."/>
            <person name="Rohner N."/>
            <person name="Searle S.M."/>
            <person name="Stahl B.A."/>
            <person name="Tabin C."/>
            <person name="Volff J.N."/>
            <person name="Yoshizawa M."/>
            <person name="Warren W.C."/>
        </authorList>
    </citation>
    <scope>NUCLEOTIDE SEQUENCE [LARGE SCALE GENOMIC DNA]</scope>
    <source>
        <strain evidence="4">female</strain>
    </source>
</reference>
<dbReference type="InterPro" id="IPR000159">
    <property type="entry name" value="RA_dom"/>
</dbReference>
<dbReference type="PANTHER" id="PTHR15286:SF12">
    <property type="entry name" value="RAS ASSOCIATION DOMAIN FAMILY MEMBER 8A"/>
    <property type="match status" value="1"/>
</dbReference>
<name>A0A3B1JUV0_ASTMX</name>
<sequence>MELKVWVDGVQRVVCGVTEATTCQEVVIALAQAIGRTGRYTLVEKWRDSERHLAPHESPVASLNTWGQYAGDVQFFLHRTGPSLMERPPSVGLTHRGPERGLYRQSLPIMAKLRAPGDRSLLRRREPRRKSLTFTGGPRGLRDILSGGRLGDTEGKRHILLVNNGHPDLSRLVRLQRETLAVLDHRMEAYEAELQRWSDKRGANDEDSWAVVMDEIAHLEQRMRKNQVEVEEEEFWASELQIERESERQLEERLQELRGRLHVCDSELGQHLACMQGVEAGLEAQRLQKEMRETQQASEGEVKARLQRVKAELKAQAQHTTQLDSSCRAVERSLTQSSKRLQDSQYELEQLTKELRQVNLQQFIQQTGTKVTVLPVEPSDAEANFVALTGSLKRSGPSHAVGVNLRVLHSPITAALNPEGIYV</sequence>
<dbReference type="InterPro" id="IPR029071">
    <property type="entry name" value="Ubiquitin-like_domsf"/>
</dbReference>
<dbReference type="Ensembl" id="ENSAMXT00000054101.1">
    <property type="protein sequence ID" value="ENSAMXP00000046187.1"/>
    <property type="gene ID" value="ENSAMXG00000017235.2"/>
</dbReference>
<organism evidence="3 4">
    <name type="scientific">Astyanax mexicanus</name>
    <name type="common">Blind cave fish</name>
    <name type="synonym">Astyanax fasciatus mexicanus</name>
    <dbReference type="NCBI Taxonomy" id="7994"/>
    <lineage>
        <taxon>Eukaryota</taxon>
        <taxon>Metazoa</taxon>
        <taxon>Chordata</taxon>
        <taxon>Craniata</taxon>
        <taxon>Vertebrata</taxon>
        <taxon>Euteleostomi</taxon>
        <taxon>Actinopterygii</taxon>
        <taxon>Neopterygii</taxon>
        <taxon>Teleostei</taxon>
        <taxon>Ostariophysi</taxon>
        <taxon>Characiformes</taxon>
        <taxon>Characoidei</taxon>
        <taxon>Acestrorhamphidae</taxon>
        <taxon>Acestrorhamphinae</taxon>
        <taxon>Astyanax</taxon>
    </lineage>
</organism>
<feature type="domain" description="Ras-associating" evidence="2">
    <location>
        <begin position="1"/>
        <end position="82"/>
    </location>
</feature>
<dbReference type="InterPro" id="IPR033593">
    <property type="entry name" value="N-RASSF"/>
</dbReference>
<dbReference type="Gene3D" id="3.10.20.90">
    <property type="entry name" value="Phosphatidylinositol 3-kinase Catalytic Subunit, Chain A, domain 1"/>
    <property type="match status" value="1"/>
</dbReference>
<feature type="coiled-coil region" evidence="1">
    <location>
        <begin position="303"/>
        <end position="361"/>
    </location>
</feature>
<keyword evidence="1" id="KW-0175">Coiled coil</keyword>
<reference evidence="3" key="3">
    <citation type="submission" date="2025-08" db="UniProtKB">
        <authorList>
            <consortium name="Ensembl"/>
        </authorList>
    </citation>
    <scope>IDENTIFICATION</scope>
</reference>
<dbReference type="Proteomes" id="UP000018467">
    <property type="component" value="Unassembled WGS sequence"/>
</dbReference>
<dbReference type="Pfam" id="PF21712">
    <property type="entry name" value="RASSF8-10_RA"/>
    <property type="match status" value="1"/>
</dbReference>
<dbReference type="GO" id="GO:0007165">
    <property type="term" value="P:signal transduction"/>
    <property type="evidence" value="ECO:0007669"/>
    <property type="project" value="InterPro"/>
</dbReference>
<evidence type="ECO:0000313" key="3">
    <source>
        <dbReference type="Ensembl" id="ENSAMXP00000046187.1"/>
    </source>
</evidence>
<feature type="coiled-coil region" evidence="1">
    <location>
        <begin position="173"/>
        <end position="200"/>
    </location>
</feature>
<accession>A0A3B1JUV0</accession>
<keyword evidence="4" id="KW-1185">Reference proteome</keyword>
<dbReference type="SMART" id="SM00314">
    <property type="entry name" value="RA"/>
    <property type="match status" value="1"/>
</dbReference>
<evidence type="ECO:0000256" key="1">
    <source>
        <dbReference type="SAM" id="Coils"/>
    </source>
</evidence>
<dbReference type="AlphaFoldDB" id="A0A3B1JUV0"/>
<feature type="coiled-coil region" evidence="1">
    <location>
        <begin position="237"/>
        <end position="267"/>
    </location>
</feature>
<protein>
    <submittedName>
        <fullName evidence="3">Ras association domain family member 8a</fullName>
    </submittedName>
</protein>
<dbReference type="PANTHER" id="PTHR15286">
    <property type="entry name" value="RAS-ASSOCIATING DOMAIN CONTAINING PROTEIN"/>
    <property type="match status" value="1"/>
</dbReference>
<dbReference type="InterPro" id="IPR048944">
    <property type="entry name" value="RASSF8_RA"/>
</dbReference>
<dbReference type="GeneTree" id="ENSGT00950000182839"/>
<dbReference type="Bgee" id="ENSAMXG00000017235">
    <property type="expression patterns" value="Expressed in brain and 13 other cell types or tissues"/>
</dbReference>
<dbReference type="SUPFAM" id="SSF54236">
    <property type="entry name" value="Ubiquitin-like"/>
    <property type="match status" value="1"/>
</dbReference>
<evidence type="ECO:0000313" key="4">
    <source>
        <dbReference type="Proteomes" id="UP000018467"/>
    </source>
</evidence>
<dbReference type="InterPro" id="IPR048945">
    <property type="entry name" value="RASSF8/10_RA"/>
</dbReference>
<reference evidence="3" key="4">
    <citation type="submission" date="2025-09" db="UniProtKB">
        <authorList>
            <consortium name="Ensembl"/>
        </authorList>
    </citation>
    <scope>IDENTIFICATION</scope>
</reference>
<dbReference type="CDD" id="cd16134">
    <property type="entry name" value="RA_RASSF8"/>
    <property type="match status" value="1"/>
</dbReference>
<dbReference type="PROSITE" id="PS50200">
    <property type="entry name" value="RA"/>
    <property type="match status" value="1"/>
</dbReference>
<proteinExistence type="predicted"/>
<reference evidence="4" key="1">
    <citation type="submission" date="2013-03" db="EMBL/GenBank/DDBJ databases">
        <authorList>
            <person name="Jeffery W."/>
            <person name="Warren W."/>
            <person name="Wilson R.K."/>
        </authorList>
    </citation>
    <scope>NUCLEOTIDE SEQUENCE</scope>
    <source>
        <strain evidence="4">female</strain>
    </source>
</reference>
<evidence type="ECO:0000259" key="2">
    <source>
        <dbReference type="PROSITE" id="PS50200"/>
    </source>
</evidence>